<dbReference type="InterPro" id="IPR052171">
    <property type="entry name" value="NHEJ_LigD"/>
</dbReference>
<feature type="domain" description="DNA ligase D polymerase" evidence="1">
    <location>
        <begin position="33"/>
        <end position="292"/>
    </location>
</feature>
<keyword evidence="3" id="KW-1185">Reference proteome</keyword>
<sequence length="309" mass="33365">MGAGEDDVVVDVEGRHLRLRRLEKVLYPATGTTKAEVVAYVTAVAPALLAQVRGRPLTRRRWPDGVTGGSFFEKGVPRGAPDWLRTVELESLGSTRGRGTVRYPLVDDLAGLVWLADLAALELHVPQWRVGPRGGVRHPDRLVVDLDPGQGAGLAECAEVARAARERLEADGLRCHPVTSGSKGLQLYAPVSGAQGADVLRSYARRLAEGLERDRPDLVVSRVTKTRRGGRVLLDWSQNDAGRTTVAPYSPRGRHRPCAAAPRTWAELEDPGSLRQLTLAEVADRHARDGDLLAALGPGAEPGPRVPTR</sequence>
<protein>
    <submittedName>
        <fullName evidence="2">Bifunctional non-homologous end joining protein LigD</fullName>
        <ecNumber evidence="2">6.5.1.1</ecNumber>
    </submittedName>
</protein>
<dbReference type="PANTHER" id="PTHR42705">
    <property type="entry name" value="BIFUNCTIONAL NON-HOMOLOGOUS END JOINING PROTEIN LIGD"/>
    <property type="match status" value="1"/>
</dbReference>
<evidence type="ECO:0000313" key="2">
    <source>
        <dbReference type="EMBL" id="NYD23268.1"/>
    </source>
</evidence>
<reference evidence="2 3" key="1">
    <citation type="submission" date="2020-07" db="EMBL/GenBank/DDBJ databases">
        <title>Sequencing the genomes of 1000 actinobacteria strains.</title>
        <authorList>
            <person name="Klenk H.-P."/>
        </authorList>
    </citation>
    <scope>NUCLEOTIDE SEQUENCE [LARGE SCALE GENOMIC DNA]</scope>
    <source>
        <strain evidence="2 3">DSM 7487</strain>
    </source>
</reference>
<dbReference type="InterPro" id="IPR033649">
    <property type="entry name" value="MtLigD_Pol-like"/>
</dbReference>
<dbReference type="InterPro" id="IPR014145">
    <property type="entry name" value="LigD_pol_dom"/>
</dbReference>
<dbReference type="CDD" id="cd04863">
    <property type="entry name" value="MtLigD_Pol_like"/>
    <property type="match status" value="1"/>
</dbReference>
<evidence type="ECO:0000259" key="1">
    <source>
        <dbReference type="Pfam" id="PF21686"/>
    </source>
</evidence>
<dbReference type="GO" id="GO:0003910">
    <property type="term" value="F:DNA ligase (ATP) activity"/>
    <property type="evidence" value="ECO:0007669"/>
    <property type="project" value="UniProtKB-EC"/>
</dbReference>
<proteinExistence type="predicted"/>
<dbReference type="PANTHER" id="PTHR42705:SF2">
    <property type="entry name" value="BIFUNCTIONAL NON-HOMOLOGOUS END JOINING PROTEIN LIGD"/>
    <property type="match status" value="1"/>
</dbReference>
<keyword evidence="2" id="KW-0436">Ligase</keyword>
<accession>A0A7Y9DMD8</accession>
<name>A0A7Y9DMD8_9ACTN</name>
<dbReference type="RefSeq" id="WP_179752870.1">
    <property type="nucleotide sequence ID" value="NZ_BAAAGN010000010.1"/>
</dbReference>
<gene>
    <name evidence="2" type="ORF">BJ968_002808</name>
</gene>
<dbReference type="AlphaFoldDB" id="A0A7Y9DMD8"/>
<dbReference type="NCBIfam" id="TIGR02778">
    <property type="entry name" value="ligD_pol"/>
    <property type="match status" value="1"/>
</dbReference>
<organism evidence="2 3">
    <name type="scientific">Kineococcus aurantiacus</name>
    <dbReference type="NCBI Taxonomy" id="37633"/>
    <lineage>
        <taxon>Bacteria</taxon>
        <taxon>Bacillati</taxon>
        <taxon>Actinomycetota</taxon>
        <taxon>Actinomycetes</taxon>
        <taxon>Kineosporiales</taxon>
        <taxon>Kineosporiaceae</taxon>
        <taxon>Kineococcus</taxon>
    </lineage>
</organism>
<dbReference type="Gene3D" id="3.90.920.10">
    <property type="entry name" value="DNA primase, PRIM domain"/>
    <property type="match status" value="1"/>
</dbReference>
<dbReference type="EC" id="6.5.1.1" evidence="2"/>
<evidence type="ECO:0000313" key="3">
    <source>
        <dbReference type="Proteomes" id="UP000521922"/>
    </source>
</evidence>
<comment type="caution">
    <text evidence="2">The sequence shown here is derived from an EMBL/GenBank/DDBJ whole genome shotgun (WGS) entry which is preliminary data.</text>
</comment>
<dbReference type="EMBL" id="JACCBB010000001">
    <property type="protein sequence ID" value="NYD23268.1"/>
    <property type="molecule type" value="Genomic_DNA"/>
</dbReference>
<dbReference type="Pfam" id="PF21686">
    <property type="entry name" value="LigD_Prim-Pol"/>
    <property type="match status" value="1"/>
</dbReference>
<dbReference type="Proteomes" id="UP000521922">
    <property type="component" value="Unassembled WGS sequence"/>
</dbReference>